<feature type="domain" description="Peptidase S24/S26A/S26B/S26C" evidence="6">
    <location>
        <begin position="96"/>
        <end position="216"/>
    </location>
</feature>
<dbReference type="PROSITE" id="PS00501">
    <property type="entry name" value="SPASE_I_1"/>
    <property type="match status" value="1"/>
</dbReference>
<dbReference type="SUPFAM" id="SSF51306">
    <property type="entry name" value="LexA/Signal peptidase"/>
    <property type="match status" value="1"/>
</dbReference>
<gene>
    <name evidence="7" type="ORF">GGR88_001798</name>
</gene>
<sequence length="223" mass="24438">MADDPRQVLDRLIAERGEDYASLSRLIGRNAAYIQQFIKRGVPRRLDEGDRATLARYLRVDEALLGAPQRSTARVAAVGGHWRGADLVAIPRLSVSAAAGAGAFDGEEGGEPAMLVEPAWLRSVAPGGRDVSIISVRGDSMTPTLDDGDDILVDRGDAGDRLRDGIYVLRRDDMLIVKRVTLTKRSGRFDVTSDNLAHNRWTDVGLDEIEVVGRVVWRGRRLP</sequence>
<dbReference type="InterPro" id="IPR019756">
    <property type="entry name" value="Pept_S26A_signal_pept_1_Ser-AS"/>
</dbReference>
<dbReference type="RefSeq" id="WP_167954178.1">
    <property type="nucleotide sequence ID" value="NZ_JAATJE010000001.1"/>
</dbReference>
<dbReference type="PANTHER" id="PTHR40661">
    <property type="match status" value="1"/>
</dbReference>
<reference evidence="7 8" key="1">
    <citation type="submission" date="2020-03" db="EMBL/GenBank/DDBJ databases">
        <title>Genomic Encyclopedia of Type Strains, Phase IV (KMG-IV): sequencing the most valuable type-strain genomes for metagenomic binning, comparative biology and taxonomic classification.</title>
        <authorList>
            <person name="Goeker M."/>
        </authorList>
    </citation>
    <scope>NUCLEOTIDE SEQUENCE [LARGE SCALE GENOMIC DNA]</scope>
    <source>
        <strain evidence="7 8">DSM 27651</strain>
    </source>
</reference>
<evidence type="ECO:0000313" key="7">
    <source>
        <dbReference type="EMBL" id="NJC34324.1"/>
    </source>
</evidence>
<dbReference type="EMBL" id="JAATJE010000001">
    <property type="protein sequence ID" value="NJC34324.1"/>
    <property type="molecule type" value="Genomic_DNA"/>
</dbReference>
<dbReference type="PANTHER" id="PTHR40661:SF3">
    <property type="entry name" value="FELS-1 PROPHAGE TRANSCRIPTIONAL REGULATOR"/>
    <property type="match status" value="1"/>
</dbReference>
<dbReference type="Pfam" id="PF00717">
    <property type="entry name" value="Peptidase_S24"/>
    <property type="match status" value="1"/>
</dbReference>
<evidence type="ECO:0000256" key="4">
    <source>
        <dbReference type="ARBA" id="ARBA00023125"/>
    </source>
</evidence>
<keyword evidence="5" id="KW-0804">Transcription</keyword>
<evidence type="ECO:0000256" key="5">
    <source>
        <dbReference type="ARBA" id="ARBA00023163"/>
    </source>
</evidence>
<dbReference type="Gene3D" id="2.10.109.10">
    <property type="entry name" value="Umud Fragment, subunit A"/>
    <property type="match status" value="1"/>
</dbReference>
<dbReference type="InterPro" id="IPR036286">
    <property type="entry name" value="LexA/Signal_pep-like_sf"/>
</dbReference>
<keyword evidence="2" id="KW-0378">Hydrolase</keyword>
<evidence type="ECO:0000256" key="1">
    <source>
        <dbReference type="ARBA" id="ARBA00022670"/>
    </source>
</evidence>
<keyword evidence="4" id="KW-0238">DNA-binding</keyword>
<keyword evidence="3" id="KW-0805">Transcription regulation</keyword>
<name>A0ABX0XM60_9SPHN</name>
<evidence type="ECO:0000259" key="6">
    <source>
        <dbReference type="Pfam" id="PF00717"/>
    </source>
</evidence>
<comment type="caution">
    <text evidence="7">The sequence shown here is derived from an EMBL/GenBank/DDBJ whole genome shotgun (WGS) entry which is preliminary data.</text>
</comment>
<keyword evidence="8" id="KW-1185">Reference proteome</keyword>
<evidence type="ECO:0000256" key="2">
    <source>
        <dbReference type="ARBA" id="ARBA00022801"/>
    </source>
</evidence>
<keyword evidence="1" id="KW-0645">Protease</keyword>
<evidence type="ECO:0000256" key="3">
    <source>
        <dbReference type="ARBA" id="ARBA00023015"/>
    </source>
</evidence>
<accession>A0ABX0XM60</accession>
<proteinExistence type="predicted"/>
<dbReference type="Proteomes" id="UP000734218">
    <property type="component" value="Unassembled WGS sequence"/>
</dbReference>
<organism evidence="7 8">
    <name type="scientific">Sphingomonas jejuensis</name>
    <dbReference type="NCBI Taxonomy" id="904715"/>
    <lineage>
        <taxon>Bacteria</taxon>
        <taxon>Pseudomonadati</taxon>
        <taxon>Pseudomonadota</taxon>
        <taxon>Alphaproteobacteria</taxon>
        <taxon>Sphingomonadales</taxon>
        <taxon>Sphingomonadaceae</taxon>
        <taxon>Sphingomonas</taxon>
    </lineage>
</organism>
<dbReference type="InterPro" id="IPR015927">
    <property type="entry name" value="Peptidase_S24_S26A/B/C"/>
</dbReference>
<dbReference type="CDD" id="cd06462">
    <property type="entry name" value="Peptidase_S24_S26"/>
    <property type="match status" value="1"/>
</dbReference>
<protein>
    <submittedName>
        <fullName evidence="7">Phage repressor protein C with HTH and peptisase S24 domain</fullName>
    </submittedName>
</protein>
<evidence type="ECO:0000313" key="8">
    <source>
        <dbReference type="Proteomes" id="UP000734218"/>
    </source>
</evidence>